<accession>A0A4R6Y918</accession>
<dbReference type="PROSITE" id="PS51257">
    <property type="entry name" value="PROKAR_LIPOPROTEIN"/>
    <property type="match status" value="1"/>
</dbReference>
<dbReference type="Gene3D" id="3.30.70.2060">
    <property type="match status" value="1"/>
</dbReference>
<dbReference type="AlphaFoldDB" id="A0A4R6Y918"/>
<proteinExistence type="predicted"/>
<comment type="caution">
    <text evidence="2">The sequence shown here is derived from an EMBL/GenBank/DDBJ whole genome shotgun (WGS) entry which is preliminary data.</text>
</comment>
<protein>
    <submittedName>
        <fullName evidence="2">Copper chaperone NosL</fullName>
    </submittedName>
</protein>
<keyword evidence="3" id="KW-1185">Reference proteome</keyword>
<keyword evidence="1" id="KW-0732">Signal</keyword>
<dbReference type="PANTHER" id="PTHR41247:SF1">
    <property type="entry name" value="HTH-TYPE TRANSCRIPTIONAL REPRESSOR YCNK"/>
    <property type="match status" value="1"/>
</dbReference>
<evidence type="ECO:0000313" key="2">
    <source>
        <dbReference type="EMBL" id="TDR31927.1"/>
    </source>
</evidence>
<dbReference type="InterPro" id="IPR008719">
    <property type="entry name" value="N2O_reductase_NosL"/>
</dbReference>
<sequence length="193" mass="20543">MKTLLRLMLLAALLSAGACSEEVVQNTTPQDMTAETLGHYCQMNLLEHPGPKAQVHMKGIPAPLFFSQVRDAIAYARAPEQFAPILVIYVNDMGAPGATWEEPGDGNWIDASKAFFVVGSAREGGMGAPETVPFARRADAEAFARAEGGTVLELAAITDDMVLAPVEQDREGGDGDDKDFEGRLRALPNAIGG</sequence>
<reference evidence="2 3" key="1">
    <citation type="submission" date="2019-03" db="EMBL/GenBank/DDBJ databases">
        <title>Genomic Encyclopedia of Type Strains, Phase IV (KMG-IV): sequencing the most valuable type-strain genomes for metagenomic binning, comparative biology and taxonomic classification.</title>
        <authorList>
            <person name="Goeker M."/>
        </authorList>
    </citation>
    <scope>NUCLEOTIDE SEQUENCE [LARGE SCALE GENOMIC DNA]</scope>
    <source>
        <strain evidence="2 3">DSM 11603</strain>
    </source>
</reference>
<dbReference type="SUPFAM" id="SSF160387">
    <property type="entry name" value="NosL/MerB-like"/>
    <property type="match status" value="1"/>
</dbReference>
<feature type="signal peptide" evidence="1">
    <location>
        <begin position="1"/>
        <end position="20"/>
    </location>
</feature>
<dbReference type="Proteomes" id="UP000294958">
    <property type="component" value="Unassembled WGS sequence"/>
</dbReference>
<dbReference type="RefSeq" id="WP_035032212.1">
    <property type="nucleotide sequence ID" value="NZ_KK073908.1"/>
</dbReference>
<organism evidence="2 3">
    <name type="scientific">Aquamicrobium defluvii</name>
    <dbReference type="NCBI Taxonomy" id="69279"/>
    <lineage>
        <taxon>Bacteria</taxon>
        <taxon>Pseudomonadati</taxon>
        <taxon>Pseudomonadota</taxon>
        <taxon>Alphaproteobacteria</taxon>
        <taxon>Hyphomicrobiales</taxon>
        <taxon>Phyllobacteriaceae</taxon>
        <taxon>Aquamicrobium</taxon>
    </lineage>
</organism>
<name>A0A4R6Y918_9HYPH</name>
<dbReference type="Pfam" id="PF05573">
    <property type="entry name" value="NosL"/>
    <property type="match status" value="1"/>
</dbReference>
<evidence type="ECO:0000256" key="1">
    <source>
        <dbReference type="SAM" id="SignalP"/>
    </source>
</evidence>
<dbReference type="Gene3D" id="3.30.70.2050">
    <property type="match status" value="1"/>
</dbReference>
<gene>
    <name evidence="2" type="ORF">DES43_13039</name>
</gene>
<dbReference type="OrthoDB" id="7354657at2"/>
<dbReference type="PANTHER" id="PTHR41247">
    <property type="entry name" value="HTH-TYPE TRANSCRIPTIONAL REPRESSOR YCNK"/>
    <property type="match status" value="1"/>
</dbReference>
<dbReference type="EMBL" id="SNZF01000030">
    <property type="protein sequence ID" value="TDR31927.1"/>
    <property type="molecule type" value="Genomic_DNA"/>
</dbReference>
<feature type="chain" id="PRO_5020803576" evidence="1">
    <location>
        <begin position="21"/>
        <end position="193"/>
    </location>
</feature>
<evidence type="ECO:0000313" key="3">
    <source>
        <dbReference type="Proteomes" id="UP000294958"/>
    </source>
</evidence>